<accession>A0A2N5EIA8</accession>
<evidence type="ECO:0000259" key="1">
    <source>
        <dbReference type="PROSITE" id="PS51186"/>
    </source>
</evidence>
<dbReference type="RefSeq" id="WP_101836039.1">
    <property type="nucleotide sequence ID" value="NZ_PJZK01000027.1"/>
</dbReference>
<dbReference type="PROSITE" id="PS51186">
    <property type="entry name" value="GNAT"/>
    <property type="match status" value="1"/>
</dbReference>
<dbReference type="GO" id="GO:0016747">
    <property type="term" value="F:acyltransferase activity, transferring groups other than amino-acyl groups"/>
    <property type="evidence" value="ECO:0007669"/>
    <property type="project" value="InterPro"/>
</dbReference>
<evidence type="ECO:0000313" key="2">
    <source>
        <dbReference type="EMBL" id="PLR44372.1"/>
    </source>
</evidence>
<keyword evidence="2" id="KW-0808">Transferase</keyword>
<comment type="caution">
    <text evidence="2">The sequence shown here is derived from an EMBL/GenBank/DDBJ whole genome shotgun (WGS) entry which is preliminary data.</text>
</comment>
<dbReference type="OrthoDB" id="7852312at2"/>
<reference evidence="2 3" key="1">
    <citation type="submission" date="2017-12" db="EMBL/GenBank/DDBJ databases">
        <title>Characterization of six clinical isolates of Enterochimera gen. nov., a novel genus of the Yersiniaciae family and the three species Enterochimera arupensis sp. nov., Enterochimera coloradensis sp. nov, and Enterochimera californica sp. nov.</title>
        <authorList>
            <person name="Rossi A."/>
            <person name="Fisher M."/>
        </authorList>
    </citation>
    <scope>NUCLEOTIDE SEQUENCE [LARGE SCALE GENOMIC DNA]</scope>
    <source>
        <strain evidence="2 3">2016Iso1</strain>
    </source>
</reference>
<name>A0A2N5EIA8_9GAMM</name>
<dbReference type="Proteomes" id="UP000234626">
    <property type="component" value="Unassembled WGS sequence"/>
</dbReference>
<dbReference type="Pfam" id="PF13302">
    <property type="entry name" value="Acetyltransf_3"/>
    <property type="match status" value="1"/>
</dbReference>
<dbReference type="PANTHER" id="PTHR43792">
    <property type="entry name" value="GNAT FAMILY, PUTATIVE (AFU_ORTHOLOGUE AFUA_3G00765)-RELATED-RELATED"/>
    <property type="match status" value="1"/>
</dbReference>
<dbReference type="SUPFAM" id="SSF55729">
    <property type="entry name" value="Acyl-CoA N-acyltransferases (Nat)"/>
    <property type="match status" value="1"/>
</dbReference>
<proteinExistence type="predicted"/>
<dbReference type="Gene3D" id="3.40.630.30">
    <property type="match status" value="1"/>
</dbReference>
<organism evidence="2 3">
    <name type="scientific">Chimaeribacter arupi</name>
    <dbReference type="NCBI Taxonomy" id="2060066"/>
    <lineage>
        <taxon>Bacteria</taxon>
        <taxon>Pseudomonadati</taxon>
        <taxon>Pseudomonadota</taxon>
        <taxon>Gammaproteobacteria</taxon>
        <taxon>Enterobacterales</taxon>
        <taxon>Yersiniaceae</taxon>
        <taxon>Chimaeribacter</taxon>
    </lineage>
</organism>
<dbReference type="AlphaFoldDB" id="A0A2N5EIA8"/>
<sequence>MDTLLTPRFTLTRLAEHDWPFFLQLRQDSAIMRYMAEIIPGAETRALFEQRLQPWAPGAPHPLDFIIRAHGSDTPLGNIGLRHGDEGPHVAEVGYTVAVAAQGRGIAGEALQAVCDFAFRQVGIRTLKAVIVAENAASARVLEKNGFRHVAVLKASYTLRGQTYDDWVYQRVREG</sequence>
<dbReference type="EMBL" id="PJZK01000027">
    <property type="protein sequence ID" value="PLR44372.1"/>
    <property type="molecule type" value="Genomic_DNA"/>
</dbReference>
<dbReference type="InterPro" id="IPR051531">
    <property type="entry name" value="N-acetyltransferase"/>
</dbReference>
<protein>
    <submittedName>
        <fullName evidence="2">GNAT family N-acetyltransferase</fullName>
    </submittedName>
</protein>
<dbReference type="InterPro" id="IPR016181">
    <property type="entry name" value="Acyl_CoA_acyltransferase"/>
</dbReference>
<gene>
    <name evidence="2" type="ORF">CYR34_19370</name>
</gene>
<evidence type="ECO:0000313" key="3">
    <source>
        <dbReference type="Proteomes" id="UP000234626"/>
    </source>
</evidence>
<dbReference type="PANTHER" id="PTHR43792:SF1">
    <property type="entry name" value="N-ACETYLTRANSFERASE DOMAIN-CONTAINING PROTEIN"/>
    <property type="match status" value="1"/>
</dbReference>
<feature type="domain" description="N-acetyltransferase" evidence="1">
    <location>
        <begin position="9"/>
        <end position="174"/>
    </location>
</feature>
<dbReference type="InterPro" id="IPR000182">
    <property type="entry name" value="GNAT_dom"/>
</dbReference>
<dbReference type="CDD" id="cd04301">
    <property type="entry name" value="NAT_SF"/>
    <property type="match status" value="1"/>
</dbReference>
<keyword evidence="3" id="KW-1185">Reference proteome</keyword>